<sequence length="75" mass="8294">MHDENSRALRIPKTHNAPGFPEGISGPELIDRMSKHAREFGAIIQTALITDIKEDRSGFKMASKASLVPEMCLMV</sequence>
<evidence type="ECO:0000313" key="2">
    <source>
        <dbReference type="EMBL" id="APL95715.1"/>
    </source>
</evidence>
<dbReference type="EMBL" id="CP013070">
    <property type="protein sequence ID" value="APL95715.1"/>
    <property type="molecule type" value="Genomic_DNA"/>
</dbReference>
<dbReference type="Gene3D" id="3.50.50.60">
    <property type="entry name" value="FAD/NAD(P)-binding domain"/>
    <property type="match status" value="1"/>
</dbReference>
<dbReference type="Proteomes" id="UP000004550">
    <property type="component" value="Chromosome"/>
</dbReference>
<dbReference type="InterPro" id="IPR036188">
    <property type="entry name" value="FAD/NAD-bd_sf"/>
</dbReference>
<dbReference type="KEGG" id="sinb:SIDU_15005"/>
<evidence type="ECO:0000256" key="1">
    <source>
        <dbReference type="SAM" id="MobiDB-lite"/>
    </source>
</evidence>
<gene>
    <name evidence="2" type="ORF">SIDU_15005</name>
</gene>
<proteinExistence type="predicted"/>
<protein>
    <submittedName>
        <fullName evidence="2">Uncharacterized protein</fullName>
    </submittedName>
</protein>
<dbReference type="AlphaFoldDB" id="A0A1L5BS55"/>
<reference evidence="2 3" key="1">
    <citation type="journal article" date="2012" name="J. Bacteriol.">
        <title>Genome sequence of Sphingobium indicum B90A, a hexachlorocyclohexane-degrading bacterium.</title>
        <authorList>
            <person name="Anand S."/>
            <person name="Sangwan N."/>
            <person name="Lata P."/>
            <person name="Kaur J."/>
            <person name="Dua A."/>
            <person name="Singh A.K."/>
            <person name="Verma M."/>
            <person name="Kaur J."/>
            <person name="Khurana J.P."/>
            <person name="Khurana P."/>
            <person name="Mathur S."/>
            <person name="Lal R."/>
        </authorList>
    </citation>
    <scope>NUCLEOTIDE SEQUENCE [LARGE SCALE GENOMIC DNA]</scope>
    <source>
        <strain evidence="3">DSM 16412 / CCM 7286 / MTCC 6364 / B90A</strain>
    </source>
</reference>
<evidence type="ECO:0000313" key="3">
    <source>
        <dbReference type="Proteomes" id="UP000004550"/>
    </source>
</evidence>
<accession>A0A1L5BS55</accession>
<dbReference type="RefSeq" id="WP_007685131.1">
    <property type="nucleotide sequence ID" value="NZ_CP013070.1"/>
</dbReference>
<name>A0A1L5BS55_SPHIB</name>
<organism evidence="2 3">
    <name type="scientific">Sphingobium indicum (strain DSM 16412 / CCM 7286 / MTCC 6364 / B90A)</name>
    <dbReference type="NCBI Taxonomy" id="861109"/>
    <lineage>
        <taxon>Bacteria</taxon>
        <taxon>Pseudomonadati</taxon>
        <taxon>Pseudomonadota</taxon>
        <taxon>Alphaproteobacteria</taxon>
        <taxon>Sphingomonadales</taxon>
        <taxon>Sphingomonadaceae</taxon>
        <taxon>Sphingobium</taxon>
    </lineage>
</organism>
<feature type="region of interest" description="Disordered" evidence="1">
    <location>
        <begin position="1"/>
        <end position="28"/>
    </location>
</feature>